<dbReference type="SUPFAM" id="SSF52540">
    <property type="entry name" value="P-loop containing nucleoside triphosphate hydrolases"/>
    <property type="match status" value="1"/>
</dbReference>
<keyword evidence="5 7" id="KW-1133">Transmembrane helix</keyword>
<dbReference type="SMART" id="SM00382">
    <property type="entry name" value="AAA"/>
    <property type="match status" value="1"/>
</dbReference>
<evidence type="ECO:0000256" key="3">
    <source>
        <dbReference type="ARBA" id="ARBA00022741"/>
    </source>
</evidence>
<accession>A0ABT1IJ44</accession>
<dbReference type="PANTHER" id="PTHR24221">
    <property type="entry name" value="ATP-BINDING CASSETTE SUB-FAMILY B"/>
    <property type="match status" value="1"/>
</dbReference>
<dbReference type="InterPro" id="IPR036640">
    <property type="entry name" value="ABC1_TM_sf"/>
</dbReference>
<keyword evidence="2 7" id="KW-0812">Transmembrane</keyword>
<feature type="transmembrane region" description="Helical" evidence="7">
    <location>
        <begin position="24"/>
        <end position="49"/>
    </location>
</feature>
<evidence type="ECO:0000256" key="6">
    <source>
        <dbReference type="ARBA" id="ARBA00023136"/>
    </source>
</evidence>
<dbReference type="Gene3D" id="1.20.1560.10">
    <property type="entry name" value="ABC transporter type 1, transmembrane domain"/>
    <property type="match status" value="1"/>
</dbReference>
<dbReference type="InterPro" id="IPR003439">
    <property type="entry name" value="ABC_transporter-like_ATP-bd"/>
</dbReference>
<feature type="transmembrane region" description="Helical" evidence="7">
    <location>
        <begin position="69"/>
        <end position="89"/>
    </location>
</feature>
<feature type="transmembrane region" description="Helical" evidence="7">
    <location>
        <begin position="257"/>
        <end position="278"/>
    </location>
</feature>
<dbReference type="SUPFAM" id="SSF90123">
    <property type="entry name" value="ABC transporter transmembrane region"/>
    <property type="match status" value="1"/>
</dbReference>
<keyword evidence="4 9" id="KW-0067">ATP-binding</keyword>
<dbReference type="InterPro" id="IPR027417">
    <property type="entry name" value="P-loop_NTPase"/>
</dbReference>
<evidence type="ECO:0000313" key="10">
    <source>
        <dbReference type="Proteomes" id="UP001205185"/>
    </source>
</evidence>
<keyword evidence="3" id="KW-0547">Nucleotide-binding</keyword>
<dbReference type="Pfam" id="PF00005">
    <property type="entry name" value="ABC_tran"/>
    <property type="match status" value="1"/>
</dbReference>
<sequence length="617" mass="66861">MSGGTVASAAFAVRLAWRAHRRGLIEVVAMQLITAIGLSVALLLLRAVVGDALTIVTGSAPAAGRLVPALLVVALIGSTGAVLTIISAARQRLLGAKLDRYLTSLVLAAADRAELERFEYPDFHDRLHRAVHASRSQPVIVITMLIAMLQAALTAVAIAVAFAAMAWWLLPFAVISVLPALKAARDERDAHYGLHRGLAENRRLREYYEHLLTGRDEAAEVRALDLGPVLRRRWDRQYRDEISAVAKVIGTHVRRKVAARLAGDAVTAAVLGGIWWLLATGVVDLPTVTAGVTGLWLLSSRVQIAGMMANGMGESLLYLRDLRSFAASSASASASAEDEQEAAPNGPPPRWEVLEARQIRFTYPGTDNAALHDVSITVRRGQVVALVGSNGSGKTTLAKILAGLYRPQDGLLRHNGVTVADTARLRDTTSLVFQDFGRYRLPAVDNIALGRPGEPVDAARVTAAARRAGAHEFLRALPLGYDTVLSKEFTAGADLSGGQWQRMALARAFYRDTPFVILDEPTAALDPQAEAELFDHMRDLFADRAVLLISHRLASVRSADRIYVLDTGRVVEEGTHTSLMRDNALYARLFRLQASGYTSDLPDPRDDRRVSENVRTA</sequence>
<feature type="transmembrane region" description="Helical" evidence="7">
    <location>
        <begin position="166"/>
        <end position="184"/>
    </location>
</feature>
<name>A0ABT1IJ44_9PSEU</name>
<dbReference type="PROSITE" id="PS50893">
    <property type="entry name" value="ABC_TRANSPORTER_2"/>
    <property type="match status" value="1"/>
</dbReference>
<dbReference type="RefSeq" id="WP_253889591.1">
    <property type="nucleotide sequence ID" value="NZ_BAAAVB010000008.1"/>
</dbReference>
<feature type="domain" description="ABC transporter" evidence="8">
    <location>
        <begin position="354"/>
        <end position="592"/>
    </location>
</feature>
<dbReference type="InterPro" id="IPR003593">
    <property type="entry name" value="AAA+_ATPase"/>
</dbReference>
<keyword evidence="10" id="KW-1185">Reference proteome</keyword>
<protein>
    <submittedName>
        <fullName evidence="9">ATP-binding cassette, subfamily B</fullName>
    </submittedName>
</protein>
<proteinExistence type="predicted"/>
<evidence type="ECO:0000256" key="5">
    <source>
        <dbReference type="ARBA" id="ARBA00022989"/>
    </source>
</evidence>
<dbReference type="PROSITE" id="PS00211">
    <property type="entry name" value="ABC_TRANSPORTER_1"/>
    <property type="match status" value="1"/>
</dbReference>
<evidence type="ECO:0000256" key="1">
    <source>
        <dbReference type="ARBA" id="ARBA00004651"/>
    </source>
</evidence>
<dbReference type="EMBL" id="JAMTCO010000013">
    <property type="protein sequence ID" value="MCP2272668.1"/>
    <property type="molecule type" value="Genomic_DNA"/>
</dbReference>
<gene>
    <name evidence="9" type="ORF">LV75_005194</name>
</gene>
<comment type="subcellular location">
    <subcellularLocation>
        <location evidence="1">Cell membrane</location>
        <topology evidence="1">Multi-pass membrane protein</topology>
    </subcellularLocation>
</comment>
<organism evidence="9 10">
    <name type="scientific">Actinokineospora diospyrosa</name>
    <dbReference type="NCBI Taxonomy" id="103728"/>
    <lineage>
        <taxon>Bacteria</taxon>
        <taxon>Bacillati</taxon>
        <taxon>Actinomycetota</taxon>
        <taxon>Actinomycetes</taxon>
        <taxon>Pseudonocardiales</taxon>
        <taxon>Pseudonocardiaceae</taxon>
        <taxon>Actinokineospora</taxon>
    </lineage>
</organism>
<dbReference type="PANTHER" id="PTHR24221:SF646">
    <property type="entry name" value="HAEMOLYSIN SECRETION ATP-BINDING PROTEIN"/>
    <property type="match status" value="1"/>
</dbReference>
<dbReference type="InterPro" id="IPR017871">
    <property type="entry name" value="ABC_transporter-like_CS"/>
</dbReference>
<evidence type="ECO:0000256" key="7">
    <source>
        <dbReference type="SAM" id="Phobius"/>
    </source>
</evidence>
<dbReference type="Proteomes" id="UP001205185">
    <property type="component" value="Unassembled WGS sequence"/>
</dbReference>
<evidence type="ECO:0000313" key="9">
    <source>
        <dbReference type="EMBL" id="MCP2272668.1"/>
    </source>
</evidence>
<feature type="transmembrane region" description="Helical" evidence="7">
    <location>
        <begin position="139"/>
        <end position="160"/>
    </location>
</feature>
<keyword evidence="6 7" id="KW-0472">Membrane</keyword>
<reference evidence="9 10" key="1">
    <citation type="submission" date="2022-06" db="EMBL/GenBank/DDBJ databases">
        <title>Genomic Encyclopedia of Archaeal and Bacterial Type Strains, Phase II (KMG-II): from individual species to whole genera.</title>
        <authorList>
            <person name="Goeker M."/>
        </authorList>
    </citation>
    <scope>NUCLEOTIDE SEQUENCE [LARGE SCALE GENOMIC DNA]</scope>
    <source>
        <strain evidence="9 10">DSM 44255</strain>
    </source>
</reference>
<dbReference type="InterPro" id="IPR039421">
    <property type="entry name" value="Type_1_exporter"/>
</dbReference>
<comment type="caution">
    <text evidence="9">The sequence shown here is derived from an EMBL/GenBank/DDBJ whole genome shotgun (WGS) entry which is preliminary data.</text>
</comment>
<dbReference type="Gene3D" id="3.40.50.300">
    <property type="entry name" value="P-loop containing nucleotide triphosphate hydrolases"/>
    <property type="match status" value="1"/>
</dbReference>
<evidence type="ECO:0000256" key="2">
    <source>
        <dbReference type="ARBA" id="ARBA00022692"/>
    </source>
</evidence>
<dbReference type="GO" id="GO:0005524">
    <property type="term" value="F:ATP binding"/>
    <property type="evidence" value="ECO:0007669"/>
    <property type="project" value="UniProtKB-KW"/>
</dbReference>
<evidence type="ECO:0000259" key="8">
    <source>
        <dbReference type="PROSITE" id="PS50893"/>
    </source>
</evidence>
<evidence type="ECO:0000256" key="4">
    <source>
        <dbReference type="ARBA" id="ARBA00022840"/>
    </source>
</evidence>